<dbReference type="GO" id="GO:0006310">
    <property type="term" value="P:DNA recombination"/>
    <property type="evidence" value="ECO:0007669"/>
    <property type="project" value="UniProtKB-KW"/>
</dbReference>
<keyword evidence="6" id="KW-1185">Reference proteome</keyword>
<dbReference type="InterPro" id="IPR011010">
    <property type="entry name" value="DNA_brk_join_enz"/>
</dbReference>
<comment type="caution">
    <text evidence="5">The sequence shown here is derived from an EMBL/GenBank/DDBJ whole genome shotgun (WGS) entry which is preliminary data.</text>
</comment>
<dbReference type="EMBL" id="QMIG01000003">
    <property type="protein sequence ID" value="RAW17562.1"/>
    <property type="molecule type" value="Genomic_DNA"/>
</dbReference>
<protein>
    <recommendedName>
        <fullName evidence="7">Integrase</fullName>
    </recommendedName>
</protein>
<dbReference type="AlphaFoldDB" id="A0A329R257"/>
<name>A0A329R257_9ACTN</name>
<dbReference type="InterPro" id="IPR013762">
    <property type="entry name" value="Integrase-like_cat_sf"/>
</dbReference>
<accession>A0A329R257</accession>
<evidence type="ECO:0000313" key="6">
    <source>
        <dbReference type="Proteomes" id="UP000250462"/>
    </source>
</evidence>
<dbReference type="RefSeq" id="WP_112257380.1">
    <property type="nucleotide sequence ID" value="NZ_QMIG01000003.1"/>
</dbReference>
<dbReference type="SUPFAM" id="SSF47823">
    <property type="entry name" value="lambda integrase-like, N-terminal domain"/>
    <property type="match status" value="1"/>
</dbReference>
<evidence type="ECO:0000256" key="4">
    <source>
        <dbReference type="SAM" id="MobiDB-lite"/>
    </source>
</evidence>
<dbReference type="InterPro" id="IPR010998">
    <property type="entry name" value="Integrase_recombinase_N"/>
</dbReference>
<dbReference type="Gene3D" id="1.10.150.130">
    <property type="match status" value="1"/>
</dbReference>
<proteinExistence type="predicted"/>
<keyword evidence="1" id="KW-0238">DNA-binding</keyword>
<dbReference type="GO" id="GO:0003677">
    <property type="term" value="F:DNA binding"/>
    <property type="evidence" value="ECO:0007669"/>
    <property type="project" value="UniProtKB-KW"/>
</dbReference>
<feature type="coiled-coil region" evidence="3">
    <location>
        <begin position="277"/>
        <end position="311"/>
    </location>
</feature>
<feature type="region of interest" description="Disordered" evidence="4">
    <location>
        <begin position="249"/>
        <end position="275"/>
    </location>
</feature>
<evidence type="ECO:0000313" key="5">
    <source>
        <dbReference type="EMBL" id="RAW17562.1"/>
    </source>
</evidence>
<dbReference type="GO" id="GO:0015074">
    <property type="term" value="P:DNA integration"/>
    <property type="evidence" value="ECO:0007669"/>
    <property type="project" value="InterPro"/>
</dbReference>
<dbReference type="Proteomes" id="UP000250462">
    <property type="component" value="Unassembled WGS sequence"/>
</dbReference>
<dbReference type="OrthoDB" id="5016005at2"/>
<evidence type="ECO:0000256" key="1">
    <source>
        <dbReference type="ARBA" id="ARBA00023125"/>
    </source>
</evidence>
<organism evidence="5 6">
    <name type="scientific">Phytoactinopolyspora halophila</name>
    <dbReference type="NCBI Taxonomy" id="1981511"/>
    <lineage>
        <taxon>Bacteria</taxon>
        <taxon>Bacillati</taxon>
        <taxon>Actinomycetota</taxon>
        <taxon>Actinomycetes</taxon>
        <taxon>Jiangellales</taxon>
        <taxon>Jiangellaceae</taxon>
        <taxon>Phytoactinopolyspora</taxon>
    </lineage>
</organism>
<evidence type="ECO:0008006" key="7">
    <source>
        <dbReference type="Google" id="ProtNLM"/>
    </source>
</evidence>
<reference evidence="5 6" key="1">
    <citation type="submission" date="2018-06" db="EMBL/GenBank/DDBJ databases">
        <title>Phytoactinopolyspora halophila sp. nov., a novel halophilic actinomycete isolated from a saline soil in China.</title>
        <authorList>
            <person name="Tang S.-K."/>
        </authorList>
    </citation>
    <scope>NUCLEOTIDE SEQUENCE [LARGE SCALE GENOMIC DNA]</scope>
    <source>
        <strain evidence="5 6">YIM 96934</strain>
    </source>
</reference>
<evidence type="ECO:0000256" key="2">
    <source>
        <dbReference type="ARBA" id="ARBA00023172"/>
    </source>
</evidence>
<keyword evidence="2" id="KW-0233">DNA recombination</keyword>
<dbReference type="Gene3D" id="1.10.443.10">
    <property type="entry name" value="Intergrase catalytic core"/>
    <property type="match status" value="1"/>
</dbReference>
<sequence>MSTSLYVDWCASWDIEPLGADAHTVLRFLRECPAAPATLARRVREINVMHERAGLPAPGHDEAIRGHIRAMAGQPVQPATRFDTTRVMTALAQIPVHAWPRALAGRRDAAVLALVCLGGLTRRQVCDLALGLLRVDESAVRGLPGPVASLERTDVAAACPVCAYTRWLRLARCGHATGWRGTREWLAGEFDTMGHHPERHDCERPLPTTAPYAGRPLFTGFDQHGWPLRQPLSTRSVTTIIATRLRAADDADAPGAGEMPASGTAERHGGQPGRELYEAMESLLDEFEERLSEVDRDLQDALGELDRSTRELRQR</sequence>
<keyword evidence="3" id="KW-0175">Coiled coil</keyword>
<evidence type="ECO:0000256" key="3">
    <source>
        <dbReference type="SAM" id="Coils"/>
    </source>
</evidence>
<dbReference type="SUPFAM" id="SSF56349">
    <property type="entry name" value="DNA breaking-rejoining enzymes"/>
    <property type="match status" value="1"/>
</dbReference>
<gene>
    <name evidence="5" type="ORF">DPM12_06105</name>
</gene>